<name>A0A815X1I8_ADIRI</name>
<evidence type="ECO:0000313" key="3">
    <source>
        <dbReference type="EMBL" id="CAF1551825.1"/>
    </source>
</evidence>
<keyword evidence="5" id="KW-1185">Reference proteome</keyword>
<dbReference type="Proteomes" id="UP000663828">
    <property type="component" value="Unassembled WGS sequence"/>
</dbReference>
<accession>A0A815X1I8</accession>
<dbReference type="EMBL" id="CAJNOJ010001481">
    <property type="protein sequence ID" value="CAF1551825.1"/>
    <property type="molecule type" value="Genomic_DNA"/>
</dbReference>
<evidence type="ECO:0000313" key="4">
    <source>
        <dbReference type="EMBL" id="CAF1671560.1"/>
    </source>
</evidence>
<gene>
    <name evidence="3" type="ORF">EDS130_LOCUS46056</name>
    <name evidence="4" type="ORF">XAT740_LOCUS58781</name>
</gene>
<dbReference type="OrthoDB" id="9994254at2759"/>
<organism evidence="3 6">
    <name type="scientific">Adineta ricciae</name>
    <name type="common">Rotifer</name>
    <dbReference type="NCBI Taxonomy" id="249248"/>
    <lineage>
        <taxon>Eukaryota</taxon>
        <taxon>Metazoa</taxon>
        <taxon>Spiralia</taxon>
        <taxon>Gnathifera</taxon>
        <taxon>Rotifera</taxon>
        <taxon>Eurotatoria</taxon>
        <taxon>Bdelloidea</taxon>
        <taxon>Adinetida</taxon>
        <taxon>Adinetidae</taxon>
        <taxon>Adineta</taxon>
    </lineage>
</organism>
<comment type="caution">
    <text evidence="3">The sequence shown here is derived from an EMBL/GenBank/DDBJ whole genome shotgun (WGS) entry which is preliminary data.</text>
</comment>
<dbReference type="EMBL" id="CAJNOR010013120">
    <property type="protein sequence ID" value="CAF1671560.1"/>
    <property type="molecule type" value="Genomic_DNA"/>
</dbReference>
<evidence type="ECO:0000259" key="2">
    <source>
        <dbReference type="PROSITE" id="PS51841"/>
    </source>
</evidence>
<keyword evidence="1" id="KW-0175">Coiled coil</keyword>
<feature type="coiled-coil region" evidence="1">
    <location>
        <begin position="30"/>
        <end position="106"/>
    </location>
</feature>
<dbReference type="SUPFAM" id="SSF74853">
    <property type="entry name" value="Lamin A/C globular tail domain"/>
    <property type="match status" value="1"/>
</dbReference>
<proteinExistence type="predicted"/>
<evidence type="ECO:0000313" key="5">
    <source>
        <dbReference type="Proteomes" id="UP000663828"/>
    </source>
</evidence>
<dbReference type="Gene3D" id="2.60.40.1260">
    <property type="entry name" value="Lamin Tail domain"/>
    <property type="match status" value="1"/>
</dbReference>
<evidence type="ECO:0000256" key="1">
    <source>
        <dbReference type="SAM" id="Coils"/>
    </source>
</evidence>
<dbReference type="PROSITE" id="PS51841">
    <property type="entry name" value="LTD"/>
    <property type="match status" value="1"/>
</dbReference>
<reference evidence="3" key="1">
    <citation type="submission" date="2021-02" db="EMBL/GenBank/DDBJ databases">
        <authorList>
            <person name="Nowell W R."/>
        </authorList>
    </citation>
    <scope>NUCLEOTIDE SEQUENCE</scope>
</reference>
<protein>
    <recommendedName>
        <fullName evidence="2">LTD domain-containing protein</fullName>
    </recommendedName>
</protein>
<sequence length="312" mass="35891">MAGNLHGSCVRCGKNGGVLFCNGCEQILCFQHVNEHRNELEKDLENLINEQNELERKFSNIDESFHLFHEIDQWRKDSIEQIKQIAKQAKQNLRDLLTKSNEELLEKSKLIQINLNLFKESDDFNEKQLKDLTRQINHLKSQINSFHLIRSTNTNFVTIEKQSIDPFETICPPPPPSLPIIEKPSSNFQESHSDQQGSVIISFVDPYGYFITIEHNGKTTSKDEDMVGWILKRSIDSYQEFIYQFPNEFILKANSSIKILSKRASLTLYSFDKGNCLVADSIQTWGTPVQTSINTLFDATGVQRDVFTQTLK</sequence>
<feature type="domain" description="LTD" evidence="2">
    <location>
        <begin position="184"/>
        <end position="311"/>
    </location>
</feature>
<dbReference type="InterPro" id="IPR036415">
    <property type="entry name" value="Lamin_tail_dom_sf"/>
</dbReference>
<evidence type="ECO:0000313" key="6">
    <source>
        <dbReference type="Proteomes" id="UP000663852"/>
    </source>
</evidence>
<dbReference type="InterPro" id="IPR001322">
    <property type="entry name" value="Lamin_tail_dom"/>
</dbReference>
<dbReference type="AlphaFoldDB" id="A0A815X1I8"/>
<dbReference type="Proteomes" id="UP000663852">
    <property type="component" value="Unassembled WGS sequence"/>
</dbReference>